<keyword evidence="8" id="KW-1185">Reference proteome</keyword>
<dbReference type="PANTHER" id="PTHR43111">
    <property type="entry name" value="ALDEHYDE DEHYDROGENASE B-RELATED"/>
    <property type="match status" value="1"/>
</dbReference>
<dbReference type="Pfam" id="PF00171">
    <property type="entry name" value="Aldedh"/>
    <property type="match status" value="1"/>
</dbReference>
<comment type="similarity">
    <text evidence="1">Belongs to the enoyl-CoA hydratase/isomerase family.</text>
</comment>
<proteinExistence type="inferred from homology"/>
<dbReference type="SUPFAM" id="SSF53720">
    <property type="entry name" value="ALDH-like"/>
    <property type="match status" value="1"/>
</dbReference>
<feature type="region of interest" description="Disordered" evidence="4">
    <location>
        <begin position="461"/>
        <end position="485"/>
    </location>
</feature>
<evidence type="ECO:0000259" key="5">
    <source>
        <dbReference type="Pfam" id="PF00171"/>
    </source>
</evidence>
<dbReference type="Gene3D" id="3.40.309.10">
    <property type="entry name" value="Aldehyde Dehydrogenase, Chain A, domain 2"/>
    <property type="match status" value="1"/>
</dbReference>
<dbReference type="InterPro" id="IPR011966">
    <property type="entry name" value="PaaN-DH"/>
</dbReference>
<accession>A0ABN2GNX3</accession>
<protein>
    <submittedName>
        <fullName evidence="7">Phenylacetic acid degradation bifunctional protein PaaZ</fullName>
    </submittedName>
</protein>
<dbReference type="SUPFAM" id="SSF54637">
    <property type="entry name" value="Thioesterase/thiol ester dehydrase-isomerase"/>
    <property type="match status" value="1"/>
</dbReference>
<comment type="similarity">
    <text evidence="2">Belongs to the aldehyde dehydrogenase family.</text>
</comment>
<feature type="domain" description="Aldehyde dehydrogenase" evidence="5">
    <location>
        <begin position="20"/>
        <end position="443"/>
    </location>
</feature>
<evidence type="ECO:0000313" key="7">
    <source>
        <dbReference type="EMBL" id="GAA1674427.1"/>
    </source>
</evidence>
<evidence type="ECO:0000313" key="8">
    <source>
        <dbReference type="Proteomes" id="UP001500618"/>
    </source>
</evidence>
<feature type="domain" description="MaoC-like" evidence="6">
    <location>
        <begin position="542"/>
        <end position="650"/>
    </location>
</feature>
<comment type="caution">
    <text evidence="7">The sequence shown here is derived from an EMBL/GenBank/DDBJ whole genome shotgun (WGS) entry which is preliminary data.</text>
</comment>
<dbReference type="CDD" id="cd07128">
    <property type="entry name" value="ALDH_MaoC-N"/>
    <property type="match status" value="1"/>
</dbReference>
<dbReference type="NCBIfam" id="NF008868">
    <property type="entry name" value="PRK11903.1"/>
    <property type="match status" value="1"/>
</dbReference>
<dbReference type="RefSeq" id="WP_344309931.1">
    <property type="nucleotide sequence ID" value="NZ_BAAANY010000008.1"/>
</dbReference>
<dbReference type="InterPro" id="IPR002539">
    <property type="entry name" value="MaoC-like_dom"/>
</dbReference>
<dbReference type="InterPro" id="IPR016163">
    <property type="entry name" value="Ald_DH_C"/>
</dbReference>
<dbReference type="Gene3D" id="3.10.129.10">
    <property type="entry name" value="Hotdog Thioesterase"/>
    <property type="match status" value="1"/>
</dbReference>
<dbReference type="InterPro" id="IPR029069">
    <property type="entry name" value="HotDog_dom_sf"/>
</dbReference>
<dbReference type="PANTHER" id="PTHR43111:SF1">
    <property type="entry name" value="ALDEHYDE DEHYDROGENASE B-RELATED"/>
    <property type="match status" value="1"/>
</dbReference>
<evidence type="ECO:0000256" key="1">
    <source>
        <dbReference type="ARBA" id="ARBA00005254"/>
    </source>
</evidence>
<dbReference type="Gene3D" id="3.40.605.10">
    <property type="entry name" value="Aldehyde Dehydrogenase, Chain A, domain 1"/>
    <property type="match status" value="1"/>
</dbReference>
<sequence length="675" mass="71463">MAPLRSYVAGNWYEPTESGSPLHDAVTGEEVARITSAGIDMAGALDYGRRVGGPALRELTFHQRAALLKALGSHLREHREELYALSAKTGATAFDSKFDIDGGIGVLLSYASKGRRELPNDTVYVDGDVEPLSKGGTFLGQHISTSLRGVSVQVNAFNFPVWGPLEKFAPAFLAGVPSLVKPASLTAYLTARMIELVITSGLLPEGSVQLVSGGVGDLFDHLTEQDVVGFTGSASTAARLRSHPSVIRNAVRFNAEADSLNMSILGPDATPGTAEFDLFVKQLVTEMTVKAGQKCTAIRRAFVPAAIVDDVVAATSERLAKIVIGNPASKDVRMGPLAGLEQREEVRRSLKSLLEAGKLVFGDPERTDVVDADFERGAFLSPLLVRCDDPNAAAPHEVEAFGPVSTVLPYENVEQVIDLAARGKGSLAGSIVTADSDFARQVVLGAAPWHGRLLVLDSTDAAESTGHGSPMPALVHGGPGRAGGGEEMGGIRGVMHYLQRTAVQGSPALLAKITGRWVAGSDRSITDVHPFRKSLAQLRVGDAVVAGPRTITLADIDHFAEFTGDTFYAHTDEQAAKANPLFGGIVAHGYLIVSIAAGLFVSPEPGPVLANYGLENLRFLTPVYPGDELTVTLTAKQITPRENADYGEVRWDADVTKQDGSSVAKYDVLTLVAKS</sequence>
<evidence type="ECO:0000259" key="6">
    <source>
        <dbReference type="Pfam" id="PF01575"/>
    </source>
</evidence>
<evidence type="ECO:0000256" key="3">
    <source>
        <dbReference type="ARBA" id="ARBA00023002"/>
    </source>
</evidence>
<dbReference type="Pfam" id="PF01575">
    <property type="entry name" value="MaoC_dehydratas"/>
    <property type="match status" value="1"/>
</dbReference>
<name>A0ABN2GNX3_9ACTN</name>
<evidence type="ECO:0000256" key="2">
    <source>
        <dbReference type="ARBA" id="ARBA00009986"/>
    </source>
</evidence>
<keyword evidence="3" id="KW-0560">Oxidoreductase</keyword>
<gene>
    <name evidence="7" type="primary">paaZ</name>
    <name evidence="7" type="ORF">GCM10009765_24770</name>
</gene>
<evidence type="ECO:0000256" key="4">
    <source>
        <dbReference type="SAM" id="MobiDB-lite"/>
    </source>
</evidence>
<dbReference type="EMBL" id="BAAANY010000008">
    <property type="protein sequence ID" value="GAA1674427.1"/>
    <property type="molecule type" value="Genomic_DNA"/>
</dbReference>
<dbReference type="InterPro" id="IPR016161">
    <property type="entry name" value="Ald_DH/histidinol_DH"/>
</dbReference>
<reference evidence="7 8" key="1">
    <citation type="journal article" date="2019" name="Int. J. Syst. Evol. Microbiol.">
        <title>The Global Catalogue of Microorganisms (GCM) 10K type strain sequencing project: providing services to taxonomists for standard genome sequencing and annotation.</title>
        <authorList>
            <consortium name="The Broad Institute Genomics Platform"/>
            <consortium name="The Broad Institute Genome Sequencing Center for Infectious Disease"/>
            <person name="Wu L."/>
            <person name="Ma J."/>
        </authorList>
    </citation>
    <scope>NUCLEOTIDE SEQUENCE [LARGE SCALE GENOMIC DNA]</scope>
    <source>
        <strain evidence="7 8">JCM 14718</strain>
    </source>
</reference>
<dbReference type="NCBIfam" id="TIGR02278">
    <property type="entry name" value="PaaN-DH"/>
    <property type="match status" value="1"/>
</dbReference>
<dbReference type="InterPro" id="IPR015590">
    <property type="entry name" value="Aldehyde_DH_dom"/>
</dbReference>
<organism evidence="7 8">
    <name type="scientific">Fodinicola feengrottensis</name>
    <dbReference type="NCBI Taxonomy" id="435914"/>
    <lineage>
        <taxon>Bacteria</taxon>
        <taxon>Bacillati</taxon>
        <taxon>Actinomycetota</taxon>
        <taxon>Actinomycetes</taxon>
        <taxon>Mycobacteriales</taxon>
        <taxon>Fodinicola</taxon>
    </lineage>
</organism>
<dbReference type="Proteomes" id="UP001500618">
    <property type="component" value="Unassembled WGS sequence"/>
</dbReference>
<dbReference type="InterPro" id="IPR016162">
    <property type="entry name" value="Ald_DH_N"/>
</dbReference>